<reference evidence="1" key="2">
    <citation type="journal article" date="2017" name="Nat. Commun.">
        <title>Single-virus genomics reveals hidden cosmopolitan and abundant viruses.</title>
        <authorList>
            <person name="Martinez-Hernandez F."/>
            <person name="Fornas O."/>
            <person name="Lluesma Gomez M."/>
            <person name="Bolduc B."/>
            <person name="de la Cruz Pena M.J."/>
            <person name="Martinez J.M."/>
            <person name="Anton J."/>
            <person name="Gasol J.M."/>
            <person name="Rosselli R."/>
            <person name="Rodriguez-Valera F."/>
            <person name="Sullivan M.B."/>
            <person name="Acinas S.G."/>
            <person name="Martinez-Garcia M."/>
        </authorList>
    </citation>
    <scope>NUCLEOTIDE SEQUENCE</scope>
</reference>
<reference evidence="1" key="1">
    <citation type="submission" date="2016-10" db="EMBL/GenBank/DDBJ databases">
        <authorList>
            <person name="Varghese N."/>
        </authorList>
    </citation>
    <scope>NUCLEOTIDE SEQUENCE</scope>
</reference>
<name>A0A218MM96_9VIRU</name>
<organism evidence="1">
    <name type="scientific">uncultured virus</name>
    <dbReference type="NCBI Taxonomy" id="340016"/>
    <lineage>
        <taxon>Viruses</taxon>
        <taxon>environmental samples</taxon>
    </lineage>
</organism>
<proteinExistence type="predicted"/>
<dbReference type="EMBL" id="KY052832">
    <property type="protein sequence ID" value="ASF00389.1"/>
    <property type="molecule type" value="Genomic_DNA"/>
</dbReference>
<evidence type="ECO:0000313" key="1">
    <source>
        <dbReference type="EMBL" id="ASF00389.1"/>
    </source>
</evidence>
<accession>A0A218MM96</accession>
<protein>
    <submittedName>
        <fullName evidence="1">Uncharacterized protein</fullName>
    </submittedName>
</protein>
<sequence length="91" mass="10427">MAEFETVEQKQLIAKRVPPGDSWKLMDDPNGVVHSSLTETLEAYFQKTKFNKAFYLDPIGSALYSVDRVEVEVEQEPVKEYSFYGEFKQGA</sequence>